<feature type="domain" description="Ketoreductase" evidence="3">
    <location>
        <begin position="6"/>
        <end position="169"/>
    </location>
</feature>
<name>A0AA49GMY4_9BACT</name>
<dbReference type="PRINTS" id="PR00081">
    <property type="entry name" value="GDHRDH"/>
</dbReference>
<dbReference type="AlphaFoldDB" id="A0AA49GMY4"/>
<dbReference type="Gene3D" id="3.40.50.720">
    <property type="entry name" value="NAD(P)-binding Rossmann-like Domain"/>
    <property type="match status" value="1"/>
</dbReference>
<dbReference type="Pfam" id="PF13561">
    <property type="entry name" value="adh_short_C2"/>
    <property type="match status" value="1"/>
</dbReference>
<organism evidence="4">
    <name type="scientific">Roseihalotalea indica</name>
    <dbReference type="NCBI Taxonomy" id="2867963"/>
    <lineage>
        <taxon>Bacteria</taxon>
        <taxon>Pseudomonadati</taxon>
        <taxon>Bacteroidota</taxon>
        <taxon>Cytophagia</taxon>
        <taxon>Cytophagales</taxon>
        <taxon>Catalimonadaceae</taxon>
        <taxon>Roseihalotalea</taxon>
    </lineage>
</organism>
<keyword evidence="2" id="KW-0560">Oxidoreductase</keyword>
<dbReference type="CDD" id="cd05233">
    <property type="entry name" value="SDR_c"/>
    <property type="match status" value="1"/>
</dbReference>
<comment type="similarity">
    <text evidence="1">Belongs to the short-chain dehydrogenases/reductases (SDR) family.</text>
</comment>
<gene>
    <name evidence="4" type="ORF">K4G66_28875</name>
</gene>
<reference evidence="4" key="1">
    <citation type="journal article" date="2023" name="Comput. Struct. Biotechnol. J.">
        <title>Discovery of a novel marine Bacteroidetes with a rich repertoire of carbohydrate-active enzymes.</title>
        <authorList>
            <person name="Chen B."/>
            <person name="Liu G."/>
            <person name="Chen Q."/>
            <person name="Wang H."/>
            <person name="Liu L."/>
            <person name="Tang K."/>
        </authorList>
    </citation>
    <scope>NUCLEOTIDE SEQUENCE</scope>
    <source>
        <strain evidence="4">TK19036</strain>
    </source>
</reference>
<dbReference type="SUPFAM" id="SSF51735">
    <property type="entry name" value="NAD(P)-binding Rossmann-fold domains"/>
    <property type="match status" value="1"/>
</dbReference>
<dbReference type="GO" id="GO:0016491">
    <property type="term" value="F:oxidoreductase activity"/>
    <property type="evidence" value="ECO:0007669"/>
    <property type="project" value="UniProtKB-KW"/>
</dbReference>
<dbReference type="EMBL" id="CP120682">
    <property type="protein sequence ID" value="WKN36378.1"/>
    <property type="molecule type" value="Genomic_DNA"/>
</dbReference>
<evidence type="ECO:0000313" key="4">
    <source>
        <dbReference type="EMBL" id="WKN36378.1"/>
    </source>
</evidence>
<dbReference type="PANTHER" id="PTHR43477:SF1">
    <property type="entry name" value="DIHYDROANTICAPSIN 7-DEHYDROGENASE"/>
    <property type="match status" value="1"/>
</dbReference>
<dbReference type="InterPro" id="IPR036291">
    <property type="entry name" value="NAD(P)-bd_dom_sf"/>
</dbReference>
<dbReference type="PANTHER" id="PTHR43477">
    <property type="entry name" value="DIHYDROANTICAPSIN 7-DEHYDROGENASE"/>
    <property type="match status" value="1"/>
</dbReference>
<accession>A0AA49GMY4</accession>
<dbReference type="InterPro" id="IPR057326">
    <property type="entry name" value="KR_dom"/>
</dbReference>
<reference evidence="4" key="2">
    <citation type="journal article" date="2024" name="Antonie Van Leeuwenhoek">
        <title>Roseihalotalea indica gen. nov., sp. nov., a halophilic Bacteroidetes from mesopelagic Southwest Indian Ocean with higher carbohydrate metabolic potential.</title>
        <authorList>
            <person name="Chen B."/>
            <person name="Zhang M."/>
            <person name="Lin D."/>
            <person name="Ye J."/>
            <person name="Tang K."/>
        </authorList>
    </citation>
    <scope>NUCLEOTIDE SEQUENCE</scope>
    <source>
        <strain evidence="4">TK19036</strain>
    </source>
</reference>
<protein>
    <submittedName>
        <fullName evidence="4">SDR family NAD(P)-dependent oxidoreductase</fullName>
    </submittedName>
</protein>
<sequence>MNFKDKNVLIIGGTSGIGKATLDLLLDQEARVFVASRKEPEPHKQITHIPLDVTEISDELDGLPDKLHGLVYTPGTITLKPFQSLKPEDFLNELNLNVIGAVKVIQASLGKLKAAQGSSIVLFSTVAVQLGLNFHTAVATAKGAVEGLARSLAAELASKNIRVNVIAPSLTDTPLAQNLLSTDEKKEASNQRHPLGRYGRPDDIAQAVVYLLSENSSWVTGQTMHIDGGLSTLKKM</sequence>
<dbReference type="InterPro" id="IPR002347">
    <property type="entry name" value="SDR_fam"/>
</dbReference>
<evidence type="ECO:0000259" key="3">
    <source>
        <dbReference type="SMART" id="SM00822"/>
    </source>
</evidence>
<proteinExistence type="inferred from homology"/>
<evidence type="ECO:0000256" key="2">
    <source>
        <dbReference type="ARBA" id="ARBA00023002"/>
    </source>
</evidence>
<dbReference type="SMART" id="SM00822">
    <property type="entry name" value="PKS_KR"/>
    <property type="match status" value="1"/>
</dbReference>
<evidence type="ECO:0000256" key="1">
    <source>
        <dbReference type="ARBA" id="ARBA00006484"/>
    </source>
</evidence>
<dbReference type="InterPro" id="IPR051122">
    <property type="entry name" value="SDR_DHRS6-like"/>
</dbReference>